<dbReference type="AlphaFoldDB" id="A0A382ZFR8"/>
<evidence type="ECO:0000313" key="1">
    <source>
        <dbReference type="EMBL" id="SVD94377.1"/>
    </source>
</evidence>
<reference evidence="1" key="1">
    <citation type="submission" date="2018-05" db="EMBL/GenBank/DDBJ databases">
        <authorList>
            <person name="Lanie J.A."/>
            <person name="Ng W.-L."/>
            <person name="Kazmierczak K.M."/>
            <person name="Andrzejewski T.M."/>
            <person name="Davidsen T.M."/>
            <person name="Wayne K.J."/>
            <person name="Tettelin H."/>
            <person name="Glass J.I."/>
            <person name="Rusch D."/>
            <person name="Podicherti R."/>
            <person name="Tsui H.-C.T."/>
            <person name="Winkler M.E."/>
        </authorList>
    </citation>
    <scope>NUCLEOTIDE SEQUENCE</scope>
</reference>
<proteinExistence type="predicted"/>
<protein>
    <submittedName>
        <fullName evidence="1">Uncharacterized protein</fullName>
    </submittedName>
</protein>
<name>A0A382ZFR8_9ZZZZ</name>
<dbReference type="EMBL" id="UINC01183565">
    <property type="protein sequence ID" value="SVD94377.1"/>
    <property type="molecule type" value="Genomic_DNA"/>
</dbReference>
<organism evidence="1">
    <name type="scientific">marine metagenome</name>
    <dbReference type="NCBI Taxonomy" id="408172"/>
    <lineage>
        <taxon>unclassified sequences</taxon>
        <taxon>metagenomes</taxon>
        <taxon>ecological metagenomes</taxon>
    </lineage>
</organism>
<feature type="non-terminal residue" evidence="1">
    <location>
        <position position="1"/>
    </location>
</feature>
<gene>
    <name evidence="1" type="ORF">METZ01_LOCUS447231</name>
</gene>
<sequence length="29" mass="3139">TYAVGEAKEFMSKAGVSVRPVTPVGWEEL</sequence>
<accession>A0A382ZFR8</accession>